<dbReference type="EMBL" id="JBHRVU010000005">
    <property type="protein sequence ID" value="MFC3444018.1"/>
    <property type="molecule type" value="Genomic_DNA"/>
</dbReference>
<dbReference type="RefSeq" id="WP_380798920.1">
    <property type="nucleotide sequence ID" value="NZ_JBHRVU010000005.1"/>
</dbReference>
<dbReference type="InterPro" id="IPR036388">
    <property type="entry name" value="WH-like_DNA-bd_sf"/>
</dbReference>
<evidence type="ECO:0000313" key="2">
    <source>
        <dbReference type="Proteomes" id="UP001595681"/>
    </source>
</evidence>
<comment type="caution">
    <text evidence="1">The sequence shown here is derived from an EMBL/GenBank/DDBJ whole genome shotgun (WGS) entry which is preliminary data.</text>
</comment>
<protein>
    <submittedName>
        <fullName evidence="1">DUF3253 domain-containing protein</fullName>
    </submittedName>
</protein>
<dbReference type="Pfam" id="PF11625">
    <property type="entry name" value="DUF3253"/>
    <property type="match status" value="1"/>
</dbReference>
<name>A0ABV7NKH9_9SPHN</name>
<organism evidence="1 2">
    <name type="scientific">Sphingobium rhizovicinum</name>
    <dbReference type="NCBI Taxonomy" id="432308"/>
    <lineage>
        <taxon>Bacteria</taxon>
        <taxon>Pseudomonadati</taxon>
        <taxon>Pseudomonadota</taxon>
        <taxon>Alphaproteobacteria</taxon>
        <taxon>Sphingomonadales</taxon>
        <taxon>Sphingomonadaceae</taxon>
        <taxon>Sphingobium</taxon>
    </lineage>
</organism>
<accession>A0ABV7NKH9</accession>
<reference evidence="2" key="1">
    <citation type="journal article" date="2019" name="Int. J. Syst. Evol. Microbiol.">
        <title>The Global Catalogue of Microorganisms (GCM) 10K type strain sequencing project: providing services to taxonomists for standard genome sequencing and annotation.</title>
        <authorList>
            <consortium name="The Broad Institute Genomics Platform"/>
            <consortium name="The Broad Institute Genome Sequencing Center for Infectious Disease"/>
            <person name="Wu L."/>
            <person name="Ma J."/>
        </authorList>
    </citation>
    <scope>NUCLEOTIDE SEQUENCE [LARGE SCALE GENOMIC DNA]</scope>
    <source>
        <strain evidence="2">CCM 7491</strain>
    </source>
</reference>
<gene>
    <name evidence="1" type="ORF">ACFOKF_22990</name>
</gene>
<sequence>MTPDISLRQMEDARTAILELINCRTETATVCPSEVARVLAKSASADTEGQTWRSIMPIVHTTIDQMVVDGLVKLSWKGKVMASRHGPYRIGRAPPKR</sequence>
<dbReference type="SUPFAM" id="SSF46785">
    <property type="entry name" value="Winged helix' DNA-binding domain"/>
    <property type="match status" value="1"/>
</dbReference>
<dbReference type="Gene3D" id="1.10.10.10">
    <property type="entry name" value="Winged helix-like DNA-binding domain superfamily/Winged helix DNA-binding domain"/>
    <property type="match status" value="1"/>
</dbReference>
<dbReference type="Proteomes" id="UP001595681">
    <property type="component" value="Unassembled WGS sequence"/>
</dbReference>
<proteinExistence type="predicted"/>
<dbReference type="InterPro" id="IPR036390">
    <property type="entry name" value="WH_DNA-bd_sf"/>
</dbReference>
<dbReference type="InterPro" id="IPR021660">
    <property type="entry name" value="DUF3253"/>
</dbReference>
<evidence type="ECO:0000313" key="1">
    <source>
        <dbReference type="EMBL" id="MFC3444018.1"/>
    </source>
</evidence>
<keyword evidence="2" id="KW-1185">Reference proteome</keyword>